<dbReference type="RefSeq" id="WP_113891009.1">
    <property type="nucleotide sequence ID" value="NZ_QNRK01000024.1"/>
</dbReference>
<reference evidence="2 3" key="1">
    <citation type="submission" date="2018-06" db="EMBL/GenBank/DDBJ databases">
        <title>Genomic Encyclopedia of Type Strains, Phase IV (KMG-IV): sequencing the most valuable type-strain genomes for metagenomic binning, comparative biology and taxonomic classification.</title>
        <authorList>
            <person name="Goeker M."/>
        </authorList>
    </citation>
    <scope>NUCLEOTIDE SEQUENCE [LARGE SCALE GENOMIC DNA]</scope>
    <source>
        <strain evidence="2 3">DSM 24875</strain>
    </source>
</reference>
<evidence type="ECO:0000313" key="3">
    <source>
        <dbReference type="Proteomes" id="UP000253529"/>
    </source>
</evidence>
<feature type="transmembrane region" description="Helical" evidence="1">
    <location>
        <begin position="205"/>
        <end position="229"/>
    </location>
</feature>
<keyword evidence="1" id="KW-1133">Transmembrane helix</keyword>
<dbReference type="EMBL" id="QNRK01000024">
    <property type="protein sequence ID" value="RBP08616.1"/>
    <property type="molecule type" value="Genomic_DNA"/>
</dbReference>
<feature type="transmembrane region" description="Helical" evidence="1">
    <location>
        <begin position="92"/>
        <end position="116"/>
    </location>
</feature>
<feature type="transmembrane region" description="Helical" evidence="1">
    <location>
        <begin position="54"/>
        <end position="72"/>
    </location>
</feature>
<feature type="transmembrane region" description="Helical" evidence="1">
    <location>
        <begin position="27"/>
        <end position="47"/>
    </location>
</feature>
<accession>A0A366F384</accession>
<keyword evidence="1" id="KW-0472">Membrane</keyword>
<protein>
    <submittedName>
        <fullName evidence="2">Putative membrane protein</fullName>
    </submittedName>
</protein>
<sequence>MTIPPPSPAADEEPGGFLVTLAHRPRLLAGAAIMIATYFVLLFAPLVMRESTRLLIAWNAGSWAYLLLIAQMMRRPTADPRVEARPEDENQWVLVVLGVTASCAALAAIVWDLGPVKTMDGFGKAEHVALVVTSLLSAWTYIQVLFAIHYAGVFFAAVAGGRPGGLDFPGKPDPEWTEFVYQAFTVGCTFASSDTSVTSTRMRRICVIQGVVAFFFNTIIVALAINIAAGFF</sequence>
<gene>
    <name evidence="2" type="ORF">DFR50_1242</name>
</gene>
<comment type="caution">
    <text evidence="2">The sequence shown here is derived from an EMBL/GenBank/DDBJ whole genome shotgun (WGS) entry which is preliminary data.</text>
</comment>
<dbReference type="Pfam" id="PF07077">
    <property type="entry name" value="DUF1345"/>
    <property type="match status" value="1"/>
</dbReference>
<dbReference type="AlphaFoldDB" id="A0A366F384"/>
<keyword evidence="1" id="KW-0812">Transmembrane</keyword>
<evidence type="ECO:0000256" key="1">
    <source>
        <dbReference type="SAM" id="Phobius"/>
    </source>
</evidence>
<dbReference type="Proteomes" id="UP000253529">
    <property type="component" value="Unassembled WGS sequence"/>
</dbReference>
<feature type="transmembrane region" description="Helical" evidence="1">
    <location>
        <begin position="128"/>
        <end position="159"/>
    </location>
</feature>
<keyword evidence="3" id="KW-1185">Reference proteome</keyword>
<organism evidence="2 3">
    <name type="scientific">Roseiarcus fermentans</name>
    <dbReference type="NCBI Taxonomy" id="1473586"/>
    <lineage>
        <taxon>Bacteria</taxon>
        <taxon>Pseudomonadati</taxon>
        <taxon>Pseudomonadota</taxon>
        <taxon>Alphaproteobacteria</taxon>
        <taxon>Hyphomicrobiales</taxon>
        <taxon>Roseiarcaceae</taxon>
        <taxon>Roseiarcus</taxon>
    </lineage>
</organism>
<dbReference type="OrthoDB" id="64737at2"/>
<dbReference type="InterPro" id="IPR009781">
    <property type="entry name" value="DUF1345"/>
</dbReference>
<evidence type="ECO:0000313" key="2">
    <source>
        <dbReference type="EMBL" id="RBP08616.1"/>
    </source>
</evidence>
<name>A0A366F384_9HYPH</name>
<proteinExistence type="predicted"/>